<organism evidence="2 3">
    <name type="scientific">Microcosmobacter mediterraneus</name>
    <dbReference type="NCBI Taxonomy" id="3075607"/>
    <lineage>
        <taxon>Bacteria</taxon>
        <taxon>Pseudomonadati</taxon>
        <taxon>Bacteroidota</taxon>
        <taxon>Flavobacteriia</taxon>
        <taxon>Flavobacteriales</taxon>
        <taxon>Flavobacteriaceae</taxon>
        <taxon>Microcosmobacter</taxon>
    </lineage>
</organism>
<accession>A0ABU2YKS1</accession>
<feature type="region of interest" description="Disordered" evidence="1">
    <location>
        <begin position="148"/>
        <end position="170"/>
    </location>
</feature>
<dbReference type="RefSeq" id="WP_311427535.1">
    <property type="nucleotide sequence ID" value="NZ_JAVRIA010000004.1"/>
</dbReference>
<gene>
    <name evidence="2" type="ORF">RM697_08930</name>
</gene>
<dbReference type="EMBL" id="JAVRIA010000004">
    <property type="protein sequence ID" value="MDT0558770.1"/>
    <property type="molecule type" value="Genomic_DNA"/>
</dbReference>
<sequence length="170" mass="18307">MKNFGTLLLGLVIGALAMYFYCCKTDNTESLESLVKPKGLITPKEAKTLDQAFNTRHQLISDSIVKKTNGDNRSSWYALEDINNYIKYADSQATSLGYTLDGLRIYAGAHASTPKEVGLTTMFFIPTGYRTTAEGNLLPFSTRQGVGDIPGGDGLNKGSGGVPPGANYPQ</sequence>
<evidence type="ECO:0000256" key="1">
    <source>
        <dbReference type="SAM" id="MobiDB-lite"/>
    </source>
</evidence>
<comment type="caution">
    <text evidence="2">The sequence shown here is derived from an EMBL/GenBank/DDBJ whole genome shotgun (WGS) entry which is preliminary data.</text>
</comment>
<protein>
    <recommendedName>
        <fullName evidence="4">Lipoprotein</fullName>
    </recommendedName>
</protein>
<dbReference type="Proteomes" id="UP001259492">
    <property type="component" value="Unassembled WGS sequence"/>
</dbReference>
<name>A0ABU2YKS1_9FLAO</name>
<feature type="compositionally biased region" description="Gly residues" evidence="1">
    <location>
        <begin position="148"/>
        <end position="163"/>
    </location>
</feature>
<evidence type="ECO:0000313" key="3">
    <source>
        <dbReference type="Proteomes" id="UP001259492"/>
    </source>
</evidence>
<reference evidence="2 3" key="1">
    <citation type="submission" date="2023-09" db="EMBL/GenBank/DDBJ databases">
        <authorList>
            <person name="Rey-Velasco X."/>
        </authorList>
    </citation>
    <scope>NUCLEOTIDE SEQUENCE [LARGE SCALE GENOMIC DNA]</scope>
    <source>
        <strain evidence="2 3">W332</strain>
    </source>
</reference>
<keyword evidence="3" id="KW-1185">Reference proteome</keyword>
<evidence type="ECO:0008006" key="4">
    <source>
        <dbReference type="Google" id="ProtNLM"/>
    </source>
</evidence>
<evidence type="ECO:0000313" key="2">
    <source>
        <dbReference type="EMBL" id="MDT0558770.1"/>
    </source>
</evidence>
<proteinExistence type="predicted"/>